<evidence type="ECO:0000313" key="2">
    <source>
        <dbReference type="Proteomes" id="UP000289022"/>
    </source>
</evidence>
<feature type="non-terminal residue" evidence="1">
    <location>
        <position position="62"/>
    </location>
</feature>
<dbReference type="AlphaFoldDB" id="A0A438XNI4"/>
<evidence type="ECO:0000313" key="1">
    <source>
        <dbReference type="EMBL" id="RVZ39445.1"/>
    </source>
</evidence>
<comment type="caution">
    <text evidence="1">The sequence shown here is derived from an EMBL/GenBank/DDBJ whole genome shotgun (WGS) entry which is preliminary data.</text>
</comment>
<accession>A0A438XNI4</accession>
<dbReference type="Proteomes" id="UP000289022">
    <property type="component" value="Unassembled WGS sequence"/>
</dbReference>
<sequence>MAIGSLSSLGLGSKVLNYDVIDKLKDADEKALIAPLDKKMEQNVEKQKALVEIKTLLSALKG</sequence>
<dbReference type="EMBL" id="RJGP01000339">
    <property type="protein sequence ID" value="RVZ39445.1"/>
    <property type="molecule type" value="Genomic_DNA"/>
</dbReference>
<name>A0A438XNI4_HELPX</name>
<reference evidence="1 2" key="1">
    <citation type="submission" date="2018-11" db="EMBL/GenBank/DDBJ databases">
        <title>Genetic determinants and prediction of antibiotic resistance phenotypes in Helicobacter pylori.</title>
        <authorList>
            <person name="Wagner K."/>
        </authorList>
    </citation>
    <scope>NUCLEOTIDE SEQUENCE [LARGE SCALE GENOMIC DNA]</scope>
    <source>
        <strain evidence="1 2">ZH70</strain>
    </source>
</reference>
<proteinExistence type="predicted"/>
<gene>
    <name evidence="1" type="ORF">EC518_06830</name>
</gene>
<protein>
    <submittedName>
        <fullName evidence="1">Uncharacterized protein</fullName>
    </submittedName>
</protein>
<organism evidence="1 2">
    <name type="scientific">Helicobacter pylori</name>
    <name type="common">Campylobacter pylori</name>
    <dbReference type="NCBI Taxonomy" id="210"/>
    <lineage>
        <taxon>Bacteria</taxon>
        <taxon>Pseudomonadati</taxon>
        <taxon>Campylobacterota</taxon>
        <taxon>Epsilonproteobacteria</taxon>
        <taxon>Campylobacterales</taxon>
        <taxon>Helicobacteraceae</taxon>
        <taxon>Helicobacter</taxon>
    </lineage>
</organism>